<organism evidence="1">
    <name type="scientific">Catovirus CTV1</name>
    <dbReference type="NCBI Taxonomy" id="1977631"/>
    <lineage>
        <taxon>Viruses</taxon>
        <taxon>Varidnaviria</taxon>
        <taxon>Bamfordvirae</taxon>
        <taxon>Nucleocytoviricota</taxon>
        <taxon>Megaviricetes</taxon>
        <taxon>Imitervirales</taxon>
        <taxon>Mimiviridae</taxon>
        <taxon>Klosneuvirinae</taxon>
        <taxon>Catovirus</taxon>
    </lineage>
</organism>
<reference evidence="1" key="1">
    <citation type="journal article" date="2017" name="Science">
        <title>Giant viruses with an expanded complement of translation system components.</title>
        <authorList>
            <person name="Schulz F."/>
            <person name="Yutin N."/>
            <person name="Ivanova N.N."/>
            <person name="Ortega D.R."/>
            <person name="Lee T.K."/>
            <person name="Vierheilig J."/>
            <person name="Daims H."/>
            <person name="Horn M."/>
            <person name="Wagner M."/>
            <person name="Jensen G.J."/>
            <person name="Kyrpides N.C."/>
            <person name="Koonin E.V."/>
            <person name="Woyke T."/>
        </authorList>
    </citation>
    <scope>NUCLEOTIDE SEQUENCE</scope>
    <source>
        <strain evidence="1">CTV1</strain>
    </source>
</reference>
<gene>
    <name evidence="1" type="ORF">Catovirus_2_23</name>
</gene>
<protein>
    <submittedName>
        <fullName evidence="1">Uncharacterized protein</fullName>
    </submittedName>
</protein>
<sequence>MLYIIFENSSERDKLSIKTIVEDLPTNDCEFVQIEENILDNIINSSKEYYYIPNHNKVLLNVQLDQQKDCYNLNKLVKNFLKYIDADSDLESYSDYDSESAEEQ</sequence>
<proteinExistence type="predicted"/>
<evidence type="ECO:0000313" key="1">
    <source>
        <dbReference type="EMBL" id="ARF09074.1"/>
    </source>
</evidence>
<accession>A0A1V0SBM7</accession>
<dbReference type="EMBL" id="KY684084">
    <property type="protein sequence ID" value="ARF09074.1"/>
    <property type="molecule type" value="Genomic_DNA"/>
</dbReference>
<name>A0A1V0SBM7_9VIRU</name>